<feature type="compositionally biased region" description="Basic and acidic residues" evidence="1">
    <location>
        <begin position="35"/>
        <end position="55"/>
    </location>
</feature>
<sequence>MLREAVKDGSSLAITPSSIPTSTTRGPDADLSLEEGSKEVLENSDEPVVKTRISDSNEASDDEHKIEAVVTITPEEPKVAAVSIEPIALILASPSPLHAKGTLSAMFEARISSTIVLDPVSEAIAFFIHFEQVEMNDLDPVGFWGTRPPYVNFQKYQAMRTLCRGSLLAVLLGRISLSCWGV</sequence>
<reference evidence="2 3" key="1">
    <citation type="submission" date="2024-01" db="EMBL/GenBank/DDBJ databases">
        <title>A telomere-to-telomere, gap-free genome of sweet tea (Lithocarpus litseifolius).</title>
        <authorList>
            <person name="Zhou J."/>
        </authorList>
    </citation>
    <scope>NUCLEOTIDE SEQUENCE [LARGE SCALE GENOMIC DNA]</scope>
    <source>
        <strain evidence="2">Zhou-2022a</strain>
        <tissue evidence="2">Leaf</tissue>
    </source>
</reference>
<evidence type="ECO:0000313" key="2">
    <source>
        <dbReference type="EMBL" id="KAK9998165.1"/>
    </source>
</evidence>
<evidence type="ECO:0000256" key="1">
    <source>
        <dbReference type="SAM" id="MobiDB-lite"/>
    </source>
</evidence>
<feature type="region of interest" description="Disordered" evidence="1">
    <location>
        <begin position="1"/>
        <end position="62"/>
    </location>
</feature>
<organism evidence="2 3">
    <name type="scientific">Lithocarpus litseifolius</name>
    <dbReference type="NCBI Taxonomy" id="425828"/>
    <lineage>
        <taxon>Eukaryota</taxon>
        <taxon>Viridiplantae</taxon>
        <taxon>Streptophyta</taxon>
        <taxon>Embryophyta</taxon>
        <taxon>Tracheophyta</taxon>
        <taxon>Spermatophyta</taxon>
        <taxon>Magnoliopsida</taxon>
        <taxon>eudicotyledons</taxon>
        <taxon>Gunneridae</taxon>
        <taxon>Pentapetalae</taxon>
        <taxon>rosids</taxon>
        <taxon>fabids</taxon>
        <taxon>Fagales</taxon>
        <taxon>Fagaceae</taxon>
        <taxon>Lithocarpus</taxon>
    </lineage>
</organism>
<protein>
    <submittedName>
        <fullName evidence="2">Uncharacterized protein</fullName>
    </submittedName>
</protein>
<dbReference type="Proteomes" id="UP001459277">
    <property type="component" value="Unassembled WGS sequence"/>
</dbReference>
<keyword evidence="3" id="KW-1185">Reference proteome</keyword>
<gene>
    <name evidence="2" type="ORF">SO802_017768</name>
</gene>
<proteinExistence type="predicted"/>
<dbReference type="AlphaFoldDB" id="A0AAW2CIX5"/>
<dbReference type="EMBL" id="JAZDWU010000006">
    <property type="protein sequence ID" value="KAK9998165.1"/>
    <property type="molecule type" value="Genomic_DNA"/>
</dbReference>
<name>A0AAW2CIX5_9ROSI</name>
<comment type="caution">
    <text evidence="2">The sequence shown here is derived from an EMBL/GenBank/DDBJ whole genome shotgun (WGS) entry which is preliminary data.</text>
</comment>
<evidence type="ECO:0000313" key="3">
    <source>
        <dbReference type="Proteomes" id="UP001459277"/>
    </source>
</evidence>
<accession>A0AAW2CIX5</accession>
<feature type="compositionally biased region" description="Low complexity" evidence="1">
    <location>
        <begin position="14"/>
        <end position="24"/>
    </location>
</feature>